<accession>A0A2P6NRS6</accession>
<sequence length="72" mass="8428">MTVYLVHDGMILAIRGIQPTIRANPEKRPRHDYVFTSHPLPPTPYLPPPRIPCTDMKLSIRHKSQNTFFVRY</sequence>
<organism evidence="1 2">
    <name type="scientific">Planoprotostelium fungivorum</name>
    <dbReference type="NCBI Taxonomy" id="1890364"/>
    <lineage>
        <taxon>Eukaryota</taxon>
        <taxon>Amoebozoa</taxon>
        <taxon>Evosea</taxon>
        <taxon>Variosea</taxon>
        <taxon>Cavosteliida</taxon>
        <taxon>Cavosteliaceae</taxon>
        <taxon>Planoprotostelium</taxon>
    </lineage>
</organism>
<evidence type="ECO:0000313" key="2">
    <source>
        <dbReference type="Proteomes" id="UP000241769"/>
    </source>
</evidence>
<keyword evidence="2" id="KW-1185">Reference proteome</keyword>
<evidence type="ECO:0000313" key="1">
    <source>
        <dbReference type="EMBL" id="PRP86620.1"/>
    </source>
</evidence>
<proteinExistence type="predicted"/>
<reference evidence="1 2" key="1">
    <citation type="journal article" date="2018" name="Genome Biol. Evol.">
        <title>Multiple Roots of Fruiting Body Formation in Amoebozoa.</title>
        <authorList>
            <person name="Hillmann F."/>
            <person name="Forbes G."/>
            <person name="Novohradska S."/>
            <person name="Ferling I."/>
            <person name="Riege K."/>
            <person name="Groth M."/>
            <person name="Westermann M."/>
            <person name="Marz M."/>
            <person name="Spaller T."/>
            <person name="Winckler T."/>
            <person name="Schaap P."/>
            <person name="Glockner G."/>
        </authorList>
    </citation>
    <scope>NUCLEOTIDE SEQUENCE [LARGE SCALE GENOMIC DNA]</scope>
    <source>
        <strain evidence="1 2">Jena</strain>
    </source>
</reference>
<dbReference type="EMBL" id="MDYQ01000028">
    <property type="protein sequence ID" value="PRP86620.1"/>
    <property type="molecule type" value="Genomic_DNA"/>
</dbReference>
<dbReference type="Proteomes" id="UP000241769">
    <property type="component" value="Unassembled WGS sequence"/>
</dbReference>
<dbReference type="AlphaFoldDB" id="A0A2P6NRS6"/>
<protein>
    <submittedName>
        <fullName evidence="1">Uncharacterized protein</fullName>
    </submittedName>
</protein>
<name>A0A2P6NRS6_9EUKA</name>
<gene>
    <name evidence="1" type="ORF">PROFUN_05099</name>
</gene>
<comment type="caution">
    <text evidence="1">The sequence shown here is derived from an EMBL/GenBank/DDBJ whole genome shotgun (WGS) entry which is preliminary data.</text>
</comment>
<dbReference type="InParanoid" id="A0A2P6NRS6"/>